<dbReference type="PANTHER" id="PTHR48070">
    <property type="entry name" value="ESTERASE OVCA2"/>
    <property type="match status" value="1"/>
</dbReference>
<dbReference type="Gene3D" id="3.40.50.1820">
    <property type="entry name" value="alpha/beta hydrolase"/>
    <property type="match status" value="1"/>
</dbReference>
<dbReference type="GO" id="GO:0005634">
    <property type="term" value="C:nucleus"/>
    <property type="evidence" value="ECO:0007669"/>
    <property type="project" value="TreeGrafter"/>
</dbReference>
<evidence type="ECO:0000259" key="2">
    <source>
        <dbReference type="Pfam" id="PF03959"/>
    </source>
</evidence>
<dbReference type="Pfam" id="PF03959">
    <property type="entry name" value="FSH1"/>
    <property type="match status" value="1"/>
</dbReference>
<organism evidence="3 4">
    <name type="scientific">Golovinomyces cichoracearum</name>
    <dbReference type="NCBI Taxonomy" id="62708"/>
    <lineage>
        <taxon>Eukaryota</taxon>
        <taxon>Fungi</taxon>
        <taxon>Dikarya</taxon>
        <taxon>Ascomycota</taxon>
        <taxon>Pezizomycotina</taxon>
        <taxon>Leotiomycetes</taxon>
        <taxon>Erysiphales</taxon>
        <taxon>Erysiphaceae</taxon>
        <taxon>Golovinomyces</taxon>
    </lineage>
</organism>
<dbReference type="PANTHER" id="PTHR48070:SF1">
    <property type="entry name" value="SERINE HYDROLASE FSH DOMAIN-CONTAINING PROTEIN"/>
    <property type="match status" value="1"/>
</dbReference>
<dbReference type="GO" id="GO:0005737">
    <property type="term" value="C:cytoplasm"/>
    <property type="evidence" value="ECO:0007669"/>
    <property type="project" value="TreeGrafter"/>
</dbReference>
<keyword evidence="4" id="KW-1185">Reference proteome</keyword>
<dbReference type="SUPFAM" id="SSF53474">
    <property type="entry name" value="alpha/beta-Hydrolases"/>
    <property type="match status" value="1"/>
</dbReference>
<sequence length="281" mass="32098">MRRPARPRVAMFHGGGSTSKIFQMQCESIEQRLASRFELVYFDAPFQSGPGKGILPFFSFEEWGPYLSWFTNREDGEEYPDGTAGNYDDEEGIERIIRLMRESGPGGKWVGCLGFSQGTRVVAGLLLWQQLRKNKGVEVGENIDLQFGVLCMGAYSPMTSTIPECKSFSFYSNFPCTFLFSLSANKLQYHIDMVLLSALLEWDEKDPRRSFARKDELIKIPTLHLHGLKDAFLSQARSQMNNHFDPNTITCVEIDYHHAMPWHKSDVSLLVENIERMPFSV</sequence>
<dbReference type="InterPro" id="IPR005645">
    <property type="entry name" value="FSH-like_dom"/>
</dbReference>
<dbReference type="STRING" id="62708.A0A420H7U3"/>
<accession>A0A420H7U3</accession>
<dbReference type="InterPro" id="IPR050593">
    <property type="entry name" value="LovG"/>
</dbReference>
<dbReference type="GO" id="GO:0016787">
    <property type="term" value="F:hydrolase activity"/>
    <property type="evidence" value="ECO:0007669"/>
    <property type="project" value="UniProtKB-KW"/>
</dbReference>
<gene>
    <name evidence="3" type="ORF">GcM3_218015</name>
</gene>
<evidence type="ECO:0000313" key="4">
    <source>
        <dbReference type="Proteomes" id="UP000283383"/>
    </source>
</evidence>
<name>A0A420H7U3_9PEZI</name>
<dbReference type="InterPro" id="IPR029058">
    <property type="entry name" value="AB_hydrolase_fold"/>
</dbReference>
<reference evidence="3 4" key="1">
    <citation type="journal article" date="2018" name="BMC Genomics">
        <title>Comparative genome analyses reveal sequence features reflecting distinct modes of host-adaptation between dicot and monocot powdery mildew.</title>
        <authorList>
            <person name="Wu Y."/>
            <person name="Ma X."/>
            <person name="Pan Z."/>
            <person name="Kale S.D."/>
            <person name="Song Y."/>
            <person name="King H."/>
            <person name="Zhang Q."/>
            <person name="Presley C."/>
            <person name="Deng X."/>
            <person name="Wei C.I."/>
            <person name="Xiao S."/>
        </authorList>
    </citation>
    <scope>NUCLEOTIDE SEQUENCE [LARGE SCALE GENOMIC DNA]</scope>
    <source>
        <strain evidence="3">UMSG3</strain>
    </source>
</reference>
<evidence type="ECO:0000313" key="3">
    <source>
        <dbReference type="EMBL" id="RKF53491.1"/>
    </source>
</evidence>
<protein>
    <submittedName>
        <fullName evidence="3">Esterase citA</fullName>
    </submittedName>
</protein>
<proteinExistence type="predicted"/>
<dbReference type="EMBL" id="MCBQ01021833">
    <property type="protein sequence ID" value="RKF53491.1"/>
    <property type="molecule type" value="Genomic_DNA"/>
</dbReference>
<dbReference type="AlphaFoldDB" id="A0A420H7U3"/>
<feature type="domain" description="Serine hydrolase" evidence="2">
    <location>
        <begin position="6"/>
        <end position="266"/>
    </location>
</feature>
<dbReference type="Proteomes" id="UP000283383">
    <property type="component" value="Unassembled WGS sequence"/>
</dbReference>
<evidence type="ECO:0000256" key="1">
    <source>
        <dbReference type="ARBA" id="ARBA00022801"/>
    </source>
</evidence>
<keyword evidence="1" id="KW-0378">Hydrolase</keyword>
<comment type="caution">
    <text evidence="3">The sequence shown here is derived from an EMBL/GenBank/DDBJ whole genome shotgun (WGS) entry which is preliminary data.</text>
</comment>
<dbReference type="GO" id="GO:0044550">
    <property type="term" value="P:secondary metabolite biosynthetic process"/>
    <property type="evidence" value="ECO:0007669"/>
    <property type="project" value="TreeGrafter"/>
</dbReference>